<dbReference type="Pfam" id="PF03390">
    <property type="entry name" value="2HCT"/>
    <property type="match status" value="1"/>
</dbReference>
<keyword evidence="2" id="KW-0812">Transmembrane</keyword>
<feature type="transmembrane region" description="Helical" evidence="2">
    <location>
        <begin position="141"/>
        <end position="165"/>
    </location>
</feature>
<evidence type="ECO:0000313" key="3">
    <source>
        <dbReference type="EMBL" id="KKY00664.1"/>
    </source>
</evidence>
<name>A0A0M3DGS4_9FIRM</name>
<dbReference type="EMBL" id="LBBT01000252">
    <property type="protein sequence ID" value="KKY00664.1"/>
    <property type="molecule type" value="Genomic_DNA"/>
</dbReference>
<feature type="transmembrane region" description="Helical" evidence="2">
    <location>
        <begin position="268"/>
        <end position="285"/>
    </location>
</feature>
<dbReference type="OrthoDB" id="8584824at2"/>
<sequence>MTTVDVKNKKELSGKSSFKMFGIPWQMFAVITGIVIFAMLKGKLPDNSLGAFALLYTIGILFGTIGDRIPIWKEYVGGGSILAFLGSAWLVYIGFIPKSTVETVKMFMDTADFLDLFIAVLITGSILAVNRKLLLKAFAGYIPAILGGVFCAFVFGVFGGMIFGIPASKIATSYVLPIMGGGTGAGAIPMSEIYSSVTGGDPGKFLSFALSILTIANIVAIITAAMLNKFGQTKFGSKFNGKGELIRNAEDLSKLDEKVEVKVTAREVAAGLVLSATFYVAGNILGELVKIPQFTLFGIDVKIEIHRFAWMVLLVAGCNVLNFIPLELKEGAKKLQGFFSKQFLLVIMVGVGIALTDLGEIIAAFTISNLVIATFIVIGAIIGSGVIGWIVGFYPIETAITAGLCMANRGGSGDLAVLGAAKRMDLISFAQISSRLGGGMMLIIASIMFGIFF</sequence>
<dbReference type="GO" id="GO:0005886">
    <property type="term" value="C:plasma membrane"/>
    <property type="evidence" value="ECO:0007669"/>
    <property type="project" value="UniProtKB-UniRule"/>
</dbReference>
<feature type="transmembrane region" description="Helical" evidence="2">
    <location>
        <begin position="305"/>
        <end position="324"/>
    </location>
</feature>
<dbReference type="GO" id="GO:0015293">
    <property type="term" value="F:symporter activity"/>
    <property type="evidence" value="ECO:0007669"/>
    <property type="project" value="UniProtKB-UniRule"/>
</dbReference>
<dbReference type="PANTHER" id="PTHR40033">
    <property type="entry name" value="NA(+)-MALATE SYMPORTER"/>
    <property type="match status" value="1"/>
</dbReference>
<dbReference type="RefSeq" id="WP_046823612.1">
    <property type="nucleotide sequence ID" value="NZ_LBBT01000252.1"/>
</dbReference>
<dbReference type="Proteomes" id="UP000034407">
    <property type="component" value="Unassembled WGS sequence"/>
</dbReference>
<keyword evidence="4" id="KW-1185">Reference proteome</keyword>
<comment type="caution">
    <text evidence="3">The sequence shown here is derived from an EMBL/GenBank/DDBJ whole genome shotgun (WGS) entry which is preliminary data.</text>
</comment>
<feature type="transmembrane region" description="Helical" evidence="2">
    <location>
        <begin position="205"/>
        <end position="227"/>
    </location>
</feature>
<dbReference type="AlphaFoldDB" id="A0A0M3DGS4"/>
<comment type="similarity">
    <text evidence="1">Belongs to the 2-hydroxycarboxylate transporter (2-HCT) (TC 2.A.24) family.</text>
</comment>
<proteinExistence type="inferred from homology"/>
<dbReference type="PIRSF" id="PIRSF005348">
    <property type="entry name" value="YxkH"/>
    <property type="match status" value="1"/>
</dbReference>
<dbReference type="InterPro" id="IPR004679">
    <property type="entry name" value="2-OHcarboxylate_transport"/>
</dbReference>
<dbReference type="GO" id="GO:0008514">
    <property type="term" value="F:organic anion transmembrane transporter activity"/>
    <property type="evidence" value="ECO:0007669"/>
    <property type="project" value="InterPro"/>
</dbReference>
<feature type="transmembrane region" description="Helical" evidence="2">
    <location>
        <begin position="113"/>
        <end position="129"/>
    </location>
</feature>
<organism evidence="3 4">
    <name type="scientific">Paraclostridium benzoelyticum</name>
    <dbReference type="NCBI Taxonomy" id="1629550"/>
    <lineage>
        <taxon>Bacteria</taxon>
        <taxon>Bacillati</taxon>
        <taxon>Bacillota</taxon>
        <taxon>Clostridia</taxon>
        <taxon>Peptostreptococcales</taxon>
        <taxon>Peptostreptococcaceae</taxon>
        <taxon>Paraclostridium</taxon>
    </lineage>
</organism>
<gene>
    <name evidence="3" type="ORF">VN21_12935</name>
</gene>
<evidence type="ECO:0000256" key="1">
    <source>
        <dbReference type="PIRNR" id="PIRNR005348"/>
    </source>
</evidence>
<feature type="transmembrane region" description="Helical" evidence="2">
    <location>
        <begin position="21"/>
        <end position="42"/>
    </location>
</feature>
<dbReference type="PATRIC" id="fig|1629550.3.peg.2031"/>
<keyword evidence="1" id="KW-0769">Symport</keyword>
<evidence type="ECO:0000256" key="2">
    <source>
        <dbReference type="SAM" id="Phobius"/>
    </source>
</evidence>
<feature type="transmembrane region" description="Helical" evidence="2">
    <location>
        <begin position="432"/>
        <end position="452"/>
    </location>
</feature>
<reference evidence="3 4" key="1">
    <citation type="submission" date="2015-04" db="EMBL/GenBank/DDBJ databases">
        <title>Microcin producing Clostridium sp. JC272T.</title>
        <authorList>
            <person name="Jyothsna T."/>
            <person name="Sasikala C."/>
            <person name="Ramana C."/>
        </authorList>
    </citation>
    <scope>NUCLEOTIDE SEQUENCE [LARGE SCALE GENOMIC DNA]</scope>
    <source>
        <strain evidence="3 4">JC272</strain>
    </source>
</reference>
<keyword evidence="2" id="KW-1133">Transmembrane helix</keyword>
<feature type="transmembrane region" description="Helical" evidence="2">
    <location>
        <begin position="48"/>
        <end position="66"/>
    </location>
</feature>
<evidence type="ECO:0000313" key="4">
    <source>
        <dbReference type="Proteomes" id="UP000034407"/>
    </source>
</evidence>
<feature type="transmembrane region" description="Helical" evidence="2">
    <location>
        <begin position="75"/>
        <end position="93"/>
    </location>
</feature>
<dbReference type="PANTHER" id="PTHR40033:SF1">
    <property type="entry name" value="CITRATE-SODIUM SYMPORTER"/>
    <property type="match status" value="1"/>
</dbReference>
<feature type="transmembrane region" description="Helical" evidence="2">
    <location>
        <begin position="344"/>
        <end position="365"/>
    </location>
</feature>
<accession>A0A0M3DGS4</accession>
<feature type="transmembrane region" description="Helical" evidence="2">
    <location>
        <begin position="371"/>
        <end position="396"/>
    </location>
</feature>
<protein>
    <submittedName>
        <fullName evidence="3">Citrate:sodium symporter</fullName>
    </submittedName>
</protein>
<keyword evidence="1" id="KW-0813">Transport</keyword>
<keyword evidence="1 2" id="KW-0472">Membrane</keyword>